<reference evidence="2" key="2">
    <citation type="submission" date="2017-02" db="UniProtKB">
        <authorList>
            <consortium name="WormBaseParasite"/>
        </authorList>
    </citation>
    <scope>IDENTIFICATION</scope>
</reference>
<organism evidence="1 2">
    <name type="scientific">Angiostrongylus cantonensis</name>
    <name type="common">Rat lungworm</name>
    <dbReference type="NCBI Taxonomy" id="6313"/>
    <lineage>
        <taxon>Eukaryota</taxon>
        <taxon>Metazoa</taxon>
        <taxon>Ecdysozoa</taxon>
        <taxon>Nematoda</taxon>
        <taxon>Chromadorea</taxon>
        <taxon>Rhabditida</taxon>
        <taxon>Rhabditina</taxon>
        <taxon>Rhabditomorpha</taxon>
        <taxon>Strongyloidea</taxon>
        <taxon>Metastrongylidae</taxon>
        <taxon>Angiostrongylus</taxon>
    </lineage>
</organism>
<evidence type="ECO:0000313" key="1">
    <source>
        <dbReference type="Proteomes" id="UP000035642"/>
    </source>
</evidence>
<keyword evidence="1" id="KW-1185">Reference proteome</keyword>
<reference evidence="1" key="1">
    <citation type="submission" date="2012-09" db="EMBL/GenBank/DDBJ databases">
        <authorList>
            <person name="Martin A.A."/>
        </authorList>
    </citation>
    <scope>NUCLEOTIDE SEQUENCE</scope>
</reference>
<accession>A0A0K0D9L7</accession>
<sequence length="154" mass="16834">MKSNYDMMNRILDEIGTIATMKVPAELPTANSSEAAVFGRDAVAAATKCDVTGMAAAVAAAQLPTRRRSEWRLKFEDFAIRRTTRTRVVKSAQTFVYVCSLTEPTTETNFGKNILAEENKDDLKYAANGMGFHGIIGGENGSAKAIKLLKKKIR</sequence>
<dbReference type="WBParaSite" id="ACAC_0000683001-mRNA-1">
    <property type="protein sequence ID" value="ACAC_0000683001-mRNA-1"/>
    <property type="gene ID" value="ACAC_0000683001"/>
</dbReference>
<proteinExistence type="predicted"/>
<name>A0A0K0D9L7_ANGCA</name>
<evidence type="ECO:0000313" key="2">
    <source>
        <dbReference type="WBParaSite" id="ACAC_0000683001-mRNA-1"/>
    </source>
</evidence>
<dbReference type="Proteomes" id="UP000035642">
    <property type="component" value="Unassembled WGS sequence"/>
</dbReference>
<dbReference type="AlphaFoldDB" id="A0A0K0D9L7"/>
<protein>
    <submittedName>
        <fullName evidence="2">Kinesin motor domain-containing protein</fullName>
    </submittedName>
</protein>